<dbReference type="PANTHER" id="PTHR43236:SF2">
    <property type="entry name" value="BLL0069 PROTEIN"/>
    <property type="match status" value="1"/>
</dbReference>
<dbReference type="InterPro" id="IPR010982">
    <property type="entry name" value="Lambda_DNA-bd_dom_sf"/>
</dbReference>
<name>A0A0F9J7G6_9ZZZZ</name>
<dbReference type="GO" id="GO:0003677">
    <property type="term" value="F:DNA binding"/>
    <property type="evidence" value="ECO:0007669"/>
    <property type="project" value="InterPro"/>
</dbReference>
<organism evidence="2">
    <name type="scientific">marine sediment metagenome</name>
    <dbReference type="NCBI Taxonomy" id="412755"/>
    <lineage>
        <taxon>unclassified sequences</taxon>
        <taxon>metagenomes</taxon>
        <taxon>ecological metagenomes</taxon>
    </lineage>
</organism>
<dbReference type="SUPFAM" id="SSF47413">
    <property type="entry name" value="lambda repressor-like DNA-binding domains"/>
    <property type="match status" value="1"/>
</dbReference>
<comment type="caution">
    <text evidence="2">The sequence shown here is derived from an EMBL/GenBank/DDBJ whole genome shotgun (WGS) entry which is preliminary data.</text>
</comment>
<sequence length="151" mass="17912">MKTYINPKMLTWARKRNKLTIEMLAERMKRTPTEIKMWEDGTKDPSYGHLEDLAYKQFKIPLAVLFFPEPPAESDPVNKFRHLPDYELERFSEDTVRKIRLAQAYQDSLSIILEDYTSKKIFNDIVPKNQSVKDLAHQVRKYVGITIEEQY</sequence>
<proteinExistence type="predicted"/>
<dbReference type="PANTHER" id="PTHR43236">
    <property type="entry name" value="ANTITOXIN HIGA1"/>
    <property type="match status" value="1"/>
</dbReference>
<evidence type="ECO:0000259" key="1">
    <source>
        <dbReference type="PROSITE" id="PS50943"/>
    </source>
</evidence>
<dbReference type="InterPro" id="IPR052345">
    <property type="entry name" value="Rad_response_metalloprotease"/>
</dbReference>
<gene>
    <name evidence="2" type="ORF">LCGC14_1791190</name>
</gene>
<protein>
    <recommendedName>
        <fullName evidence="1">HTH cro/C1-type domain-containing protein</fullName>
    </recommendedName>
</protein>
<dbReference type="EMBL" id="LAZR01017108">
    <property type="protein sequence ID" value="KKM01761.1"/>
    <property type="molecule type" value="Genomic_DNA"/>
</dbReference>
<dbReference type="Gene3D" id="1.10.260.40">
    <property type="entry name" value="lambda repressor-like DNA-binding domains"/>
    <property type="match status" value="1"/>
</dbReference>
<dbReference type="CDD" id="cd00093">
    <property type="entry name" value="HTH_XRE"/>
    <property type="match status" value="1"/>
</dbReference>
<feature type="domain" description="HTH cro/C1-type" evidence="1">
    <location>
        <begin position="13"/>
        <end position="65"/>
    </location>
</feature>
<reference evidence="2" key="1">
    <citation type="journal article" date="2015" name="Nature">
        <title>Complex archaea that bridge the gap between prokaryotes and eukaryotes.</title>
        <authorList>
            <person name="Spang A."/>
            <person name="Saw J.H."/>
            <person name="Jorgensen S.L."/>
            <person name="Zaremba-Niedzwiedzka K."/>
            <person name="Martijn J."/>
            <person name="Lind A.E."/>
            <person name="van Eijk R."/>
            <person name="Schleper C."/>
            <person name="Guy L."/>
            <person name="Ettema T.J."/>
        </authorList>
    </citation>
    <scope>NUCLEOTIDE SEQUENCE</scope>
</reference>
<dbReference type="AlphaFoldDB" id="A0A0F9J7G6"/>
<dbReference type="InterPro" id="IPR001387">
    <property type="entry name" value="Cro/C1-type_HTH"/>
</dbReference>
<accession>A0A0F9J7G6</accession>
<dbReference type="PROSITE" id="PS50943">
    <property type="entry name" value="HTH_CROC1"/>
    <property type="match status" value="1"/>
</dbReference>
<evidence type="ECO:0000313" key="2">
    <source>
        <dbReference type="EMBL" id="KKM01761.1"/>
    </source>
</evidence>